<accession>X1JH27</accession>
<dbReference type="EMBL" id="BARU01045509">
    <property type="protein sequence ID" value="GAH93986.1"/>
    <property type="molecule type" value="Genomic_DNA"/>
</dbReference>
<reference evidence="1" key="1">
    <citation type="journal article" date="2014" name="Front. Microbiol.">
        <title>High frequency of phylogenetically diverse reductive dehalogenase-homologous genes in deep subseafloor sedimentary metagenomes.</title>
        <authorList>
            <person name="Kawai M."/>
            <person name="Futagami T."/>
            <person name="Toyoda A."/>
            <person name="Takaki Y."/>
            <person name="Nishi S."/>
            <person name="Hori S."/>
            <person name="Arai W."/>
            <person name="Tsubouchi T."/>
            <person name="Morono Y."/>
            <person name="Uchiyama I."/>
            <person name="Ito T."/>
            <person name="Fujiyama A."/>
            <person name="Inagaki F."/>
            <person name="Takami H."/>
        </authorList>
    </citation>
    <scope>NUCLEOTIDE SEQUENCE</scope>
    <source>
        <strain evidence="1">Expedition CK06-06</strain>
    </source>
</reference>
<dbReference type="AlphaFoldDB" id="X1JH27"/>
<evidence type="ECO:0000313" key="1">
    <source>
        <dbReference type="EMBL" id="GAH93986.1"/>
    </source>
</evidence>
<dbReference type="PANTHER" id="PTHR43501">
    <property type="entry name" value="CYTOSOL NON-SPECIFIC DIPEPTIDASE"/>
    <property type="match status" value="1"/>
</dbReference>
<gene>
    <name evidence="1" type="ORF">S03H2_69022</name>
</gene>
<dbReference type="GO" id="GO:0006508">
    <property type="term" value="P:proteolysis"/>
    <property type="evidence" value="ECO:0007669"/>
    <property type="project" value="InterPro"/>
</dbReference>
<dbReference type="InterPro" id="IPR001160">
    <property type="entry name" value="Peptidase_M20C"/>
</dbReference>
<dbReference type="PANTHER" id="PTHR43501:SF1">
    <property type="entry name" value="CYTOSOL NON-SPECIFIC DIPEPTIDASE"/>
    <property type="match status" value="1"/>
</dbReference>
<proteinExistence type="predicted"/>
<sequence>RNAIPRESFAIVTVPGKNEKDFLACVKEMEAVYKKELATIDPDLKFEAVQTDKPAGLIDENTQQRLFNSVFACPNGVIRMSNDMKGLVETSTNLAIIKSENGEIAIQCLLRSSVDSAKEDLKNMFTSVFELAGNSNYSK</sequence>
<dbReference type="GO" id="GO:0005829">
    <property type="term" value="C:cytosol"/>
    <property type="evidence" value="ECO:0007669"/>
    <property type="project" value="TreeGrafter"/>
</dbReference>
<dbReference type="GO" id="GO:0070573">
    <property type="term" value="F:metallodipeptidase activity"/>
    <property type="evidence" value="ECO:0007669"/>
    <property type="project" value="TreeGrafter"/>
</dbReference>
<feature type="non-terminal residue" evidence="1">
    <location>
        <position position="1"/>
    </location>
</feature>
<name>X1JH27_9ZZZZ</name>
<comment type="caution">
    <text evidence="1">The sequence shown here is derived from an EMBL/GenBank/DDBJ whole genome shotgun (WGS) entry which is preliminary data.</text>
</comment>
<organism evidence="1">
    <name type="scientific">marine sediment metagenome</name>
    <dbReference type="NCBI Taxonomy" id="412755"/>
    <lineage>
        <taxon>unclassified sequences</taxon>
        <taxon>metagenomes</taxon>
        <taxon>ecological metagenomes</taxon>
    </lineage>
</organism>
<protein>
    <submittedName>
        <fullName evidence="1">Uncharacterized protein</fullName>
    </submittedName>
</protein>